<name>A0A9Q3GFU9_9BASI</name>
<proteinExistence type="predicted"/>
<dbReference type="EMBL" id="AVOT02001111">
    <property type="protein sequence ID" value="MBW0465730.1"/>
    <property type="molecule type" value="Genomic_DNA"/>
</dbReference>
<organism evidence="1 2">
    <name type="scientific">Austropuccinia psidii MF-1</name>
    <dbReference type="NCBI Taxonomy" id="1389203"/>
    <lineage>
        <taxon>Eukaryota</taxon>
        <taxon>Fungi</taxon>
        <taxon>Dikarya</taxon>
        <taxon>Basidiomycota</taxon>
        <taxon>Pucciniomycotina</taxon>
        <taxon>Pucciniomycetes</taxon>
        <taxon>Pucciniales</taxon>
        <taxon>Sphaerophragmiaceae</taxon>
        <taxon>Austropuccinia</taxon>
    </lineage>
</organism>
<comment type="caution">
    <text evidence="1">The sequence shown here is derived from an EMBL/GenBank/DDBJ whole genome shotgun (WGS) entry which is preliminary data.</text>
</comment>
<protein>
    <submittedName>
        <fullName evidence="1">Uncharacterized protein</fullName>
    </submittedName>
</protein>
<evidence type="ECO:0000313" key="2">
    <source>
        <dbReference type="Proteomes" id="UP000765509"/>
    </source>
</evidence>
<keyword evidence="2" id="KW-1185">Reference proteome</keyword>
<gene>
    <name evidence="1" type="ORF">O181_005445</name>
</gene>
<dbReference type="Proteomes" id="UP000765509">
    <property type="component" value="Unassembled WGS sequence"/>
</dbReference>
<sequence>MSFSVDIHPTGSSEHHVMIFLNDYIYSFYFDSLFSSLVSLNSVSCECPLESTIFSDSNIVITQPFHSIPEELDSVLDRCLLSTSVLNPLSEEFFPQNLYHNFHPPTFPSTTAPAYLPPLSPISEYDPTSPCTEFSLQAKYFLSSFGMI</sequence>
<dbReference type="AlphaFoldDB" id="A0A9Q3GFU9"/>
<accession>A0A9Q3GFU9</accession>
<reference evidence="1" key="1">
    <citation type="submission" date="2021-03" db="EMBL/GenBank/DDBJ databases">
        <title>Draft genome sequence of rust myrtle Austropuccinia psidii MF-1, a brazilian biotype.</title>
        <authorList>
            <person name="Quecine M.C."/>
            <person name="Pachon D.M.R."/>
            <person name="Bonatelli M.L."/>
            <person name="Correr F.H."/>
            <person name="Franceschini L.M."/>
            <person name="Leite T.F."/>
            <person name="Margarido G.R.A."/>
            <person name="Almeida C.A."/>
            <person name="Ferrarezi J.A."/>
            <person name="Labate C.A."/>
        </authorList>
    </citation>
    <scope>NUCLEOTIDE SEQUENCE</scope>
    <source>
        <strain evidence="1">MF-1</strain>
    </source>
</reference>
<evidence type="ECO:0000313" key="1">
    <source>
        <dbReference type="EMBL" id="MBW0465730.1"/>
    </source>
</evidence>